<reference evidence="1" key="1">
    <citation type="submission" date="2021-02" db="EMBL/GenBank/DDBJ databases">
        <authorList>
            <consortium name="DOE Joint Genome Institute"/>
            <person name="Ahrendt S."/>
            <person name="Looney B.P."/>
            <person name="Miyauchi S."/>
            <person name="Morin E."/>
            <person name="Drula E."/>
            <person name="Courty P.E."/>
            <person name="Chicoki N."/>
            <person name="Fauchery L."/>
            <person name="Kohler A."/>
            <person name="Kuo A."/>
            <person name="Labutti K."/>
            <person name="Pangilinan J."/>
            <person name="Lipzen A."/>
            <person name="Riley R."/>
            <person name="Andreopoulos W."/>
            <person name="He G."/>
            <person name="Johnson J."/>
            <person name="Barry K.W."/>
            <person name="Grigoriev I.V."/>
            <person name="Nagy L."/>
            <person name="Hibbett D."/>
            <person name="Henrissat B."/>
            <person name="Matheny P.B."/>
            <person name="Labbe J."/>
            <person name="Martin F."/>
        </authorList>
    </citation>
    <scope>NUCLEOTIDE SEQUENCE</scope>
    <source>
        <strain evidence="1">FP105234-sp</strain>
    </source>
</reference>
<reference evidence="1" key="2">
    <citation type="journal article" date="2022" name="New Phytol.">
        <title>Evolutionary transition to the ectomycorrhizal habit in the genomes of a hyperdiverse lineage of mushroom-forming fungi.</title>
        <authorList>
            <person name="Looney B."/>
            <person name="Miyauchi S."/>
            <person name="Morin E."/>
            <person name="Drula E."/>
            <person name="Courty P.E."/>
            <person name="Kohler A."/>
            <person name="Kuo A."/>
            <person name="LaButti K."/>
            <person name="Pangilinan J."/>
            <person name="Lipzen A."/>
            <person name="Riley R."/>
            <person name="Andreopoulos W."/>
            <person name="He G."/>
            <person name="Johnson J."/>
            <person name="Nolan M."/>
            <person name="Tritt A."/>
            <person name="Barry K.W."/>
            <person name="Grigoriev I.V."/>
            <person name="Nagy L.G."/>
            <person name="Hibbett D."/>
            <person name="Henrissat B."/>
            <person name="Matheny P.B."/>
            <person name="Labbe J."/>
            <person name="Martin F.M."/>
        </authorList>
    </citation>
    <scope>NUCLEOTIDE SEQUENCE</scope>
    <source>
        <strain evidence="1">FP105234-sp</strain>
    </source>
</reference>
<accession>A0ACB8RC65</accession>
<sequence>MAVFPLEIQLTIIESAYTPYGFVDVPTLRACALVCRAWTPTAQRMLFRRATCGDPYENIENDSRLKLLDVLRAHPHLATYLRYIDLFLWSVPGALDPGVEDIDMELLELCPNIEGILTQDVDDIGDNAFDYARLQSLPVRPVFLEVTGRPEMVNKLVHMWPSVRTLIVGLEGPAQKIMLPHALQSLSVCYGVLQDFVLPENGLRALSSLEIKYPVALDTIWFQQPRAFGLLQQLRTLIIWNSLPPQDILTQLANLVHLDFGELAAAPLLLPKTLRRVGYHPEDIPRLPEDLMKTELFVQALRALEDLQLVTSTRRPSVQFLTTLDKACCERGIDLLIYSTRPPAPSNLDWL</sequence>
<evidence type="ECO:0000313" key="2">
    <source>
        <dbReference type="Proteomes" id="UP000814033"/>
    </source>
</evidence>
<evidence type="ECO:0000313" key="1">
    <source>
        <dbReference type="EMBL" id="KAI0041756.1"/>
    </source>
</evidence>
<dbReference type="Proteomes" id="UP000814033">
    <property type="component" value="Unassembled WGS sequence"/>
</dbReference>
<protein>
    <submittedName>
        <fullName evidence="1">Uncharacterized protein</fullName>
    </submittedName>
</protein>
<organism evidence="1 2">
    <name type="scientific">Auriscalpium vulgare</name>
    <dbReference type="NCBI Taxonomy" id="40419"/>
    <lineage>
        <taxon>Eukaryota</taxon>
        <taxon>Fungi</taxon>
        <taxon>Dikarya</taxon>
        <taxon>Basidiomycota</taxon>
        <taxon>Agaricomycotina</taxon>
        <taxon>Agaricomycetes</taxon>
        <taxon>Russulales</taxon>
        <taxon>Auriscalpiaceae</taxon>
        <taxon>Auriscalpium</taxon>
    </lineage>
</organism>
<comment type="caution">
    <text evidence="1">The sequence shown here is derived from an EMBL/GenBank/DDBJ whole genome shotgun (WGS) entry which is preliminary data.</text>
</comment>
<name>A0ACB8RC65_9AGAM</name>
<proteinExistence type="predicted"/>
<gene>
    <name evidence="1" type="ORF">FA95DRAFT_1565026</name>
</gene>
<keyword evidence="2" id="KW-1185">Reference proteome</keyword>
<dbReference type="EMBL" id="MU276103">
    <property type="protein sequence ID" value="KAI0041756.1"/>
    <property type="molecule type" value="Genomic_DNA"/>
</dbReference>